<protein>
    <recommendedName>
        <fullName evidence="2">Peptidase C51 domain-containing protein</fullName>
    </recommendedName>
</protein>
<name>D2AW23_STRRD</name>
<evidence type="ECO:0000256" key="1">
    <source>
        <dbReference type="SAM" id="MobiDB-lite"/>
    </source>
</evidence>
<evidence type="ECO:0000313" key="3">
    <source>
        <dbReference type="EMBL" id="ACZ84976.1"/>
    </source>
</evidence>
<feature type="domain" description="Peptidase C51" evidence="2">
    <location>
        <begin position="42"/>
        <end position="127"/>
    </location>
</feature>
<feature type="region of interest" description="Disordered" evidence="1">
    <location>
        <begin position="487"/>
        <end position="599"/>
    </location>
</feature>
<dbReference type="HOGENOM" id="CLU_455542_0_0_11"/>
<evidence type="ECO:0000313" key="4">
    <source>
        <dbReference type="Proteomes" id="UP000002029"/>
    </source>
</evidence>
<dbReference type="Proteomes" id="UP000002029">
    <property type="component" value="Chromosome"/>
</dbReference>
<feature type="compositionally biased region" description="Basic residues" evidence="1">
    <location>
        <begin position="341"/>
        <end position="354"/>
    </location>
</feature>
<evidence type="ECO:0000259" key="2">
    <source>
        <dbReference type="Pfam" id="PF05257"/>
    </source>
</evidence>
<dbReference type="Pfam" id="PF05257">
    <property type="entry name" value="CHAP"/>
    <property type="match status" value="1"/>
</dbReference>
<dbReference type="InterPro" id="IPR007921">
    <property type="entry name" value="CHAP_dom"/>
</dbReference>
<dbReference type="KEGG" id="sro:Sros_1988"/>
<keyword evidence="4" id="KW-1185">Reference proteome</keyword>
<dbReference type="EMBL" id="CP001814">
    <property type="protein sequence ID" value="ACZ84976.1"/>
    <property type="molecule type" value="Genomic_DNA"/>
</dbReference>
<dbReference type="STRING" id="479432.Sros_1988"/>
<reference evidence="3 4" key="1">
    <citation type="journal article" date="2010" name="Stand. Genomic Sci.">
        <title>Complete genome sequence of Streptosporangium roseum type strain (NI 9100).</title>
        <authorList>
            <person name="Nolan M."/>
            <person name="Sikorski J."/>
            <person name="Jando M."/>
            <person name="Lucas S."/>
            <person name="Lapidus A."/>
            <person name="Glavina Del Rio T."/>
            <person name="Chen F."/>
            <person name="Tice H."/>
            <person name="Pitluck S."/>
            <person name="Cheng J.F."/>
            <person name="Chertkov O."/>
            <person name="Sims D."/>
            <person name="Meincke L."/>
            <person name="Brettin T."/>
            <person name="Han C."/>
            <person name="Detter J.C."/>
            <person name="Bruce D."/>
            <person name="Goodwin L."/>
            <person name="Land M."/>
            <person name="Hauser L."/>
            <person name="Chang Y.J."/>
            <person name="Jeffries C.D."/>
            <person name="Ivanova N."/>
            <person name="Mavromatis K."/>
            <person name="Mikhailova N."/>
            <person name="Chen A."/>
            <person name="Palaniappan K."/>
            <person name="Chain P."/>
            <person name="Rohde M."/>
            <person name="Goker M."/>
            <person name="Bristow J."/>
            <person name="Eisen J.A."/>
            <person name="Markowitz V."/>
            <person name="Hugenholtz P."/>
            <person name="Kyrpides N.C."/>
            <person name="Klenk H.P."/>
        </authorList>
    </citation>
    <scope>NUCLEOTIDE SEQUENCE [LARGE SCALE GENOMIC DNA]</scope>
    <source>
        <strain evidence="4">ATCC 12428 / DSM 43021 / JCM 3005 / NI 9100</strain>
    </source>
</reference>
<gene>
    <name evidence="3" type="ordered locus">Sros_1988</name>
</gene>
<dbReference type="eggNOG" id="COG3942">
    <property type="taxonomic scope" value="Bacteria"/>
</dbReference>
<organism evidence="3 4">
    <name type="scientific">Streptosporangium roseum (strain ATCC 12428 / DSM 43021 / JCM 3005 / KCTC 9067 / NCIMB 10171 / NRRL 2505 / NI 9100)</name>
    <dbReference type="NCBI Taxonomy" id="479432"/>
    <lineage>
        <taxon>Bacteria</taxon>
        <taxon>Bacillati</taxon>
        <taxon>Actinomycetota</taxon>
        <taxon>Actinomycetes</taxon>
        <taxon>Streptosporangiales</taxon>
        <taxon>Streptosporangiaceae</taxon>
        <taxon>Streptosporangium</taxon>
    </lineage>
</organism>
<feature type="compositionally biased region" description="Basic residues" evidence="1">
    <location>
        <begin position="589"/>
        <end position="599"/>
    </location>
</feature>
<dbReference type="InterPro" id="IPR038765">
    <property type="entry name" value="Papain-like_cys_pep_sf"/>
</dbReference>
<dbReference type="Gene3D" id="3.90.1720.10">
    <property type="entry name" value="endopeptidase domain like (from Nostoc punctiforme)"/>
    <property type="match status" value="1"/>
</dbReference>
<proteinExistence type="predicted"/>
<feature type="compositionally biased region" description="Polar residues" evidence="1">
    <location>
        <begin position="234"/>
        <end position="243"/>
    </location>
</feature>
<dbReference type="SUPFAM" id="SSF54001">
    <property type="entry name" value="Cysteine proteinases"/>
    <property type="match status" value="1"/>
</dbReference>
<feature type="region of interest" description="Disordered" evidence="1">
    <location>
        <begin position="335"/>
        <end position="354"/>
    </location>
</feature>
<sequence length="599" mass="63717">MTPEMQKFIKLLESELGYSEKSGGYTKFGHWYGDNVEFDADYTAAPWCDMYLSWAAKKLGYEDWVGQFAYTVYHAEWFKEQDAWGTTPKPGAIVFFDWSGSKKIDNIDHVGIVTKVTGRTIHTIEGNIDGGVAKRKERDTGKVVGYGYPEKIKARLDREASQKQTVVTADARADNSVALTPGPNLLAMVPPPDLGREAETPAATAEPGPKHAKTAAKSPAKSSARETKAAETAPRTTPKTNPKTGEATPRTGATAVDPQISAGRTTTTGKHAKPATADTNALATTPTALSSGLMPQTPQLGTPAVLAPVLLAAVAIIAHAKARQSRTRLAFAAGDSAPVRPPRRTPGRRRAPGRRRITKGTPVLAEELRITPEAVPETTLPAAATADFPSVTTPLGHVRESGPLIPAEQTGPLIPAEQTGPLIPAEQTGPLTQVEQTGPLTRVGEAGLADLIGEAGLANLTLAEQASLARAEEAIRASLARDAQSGLDDLFRPGESLRPGLTHAGRPGPPGPARAQGTGPANRRHDGPQAPYQGRRRLRERPVVESSTFVQDAPLRGRRHRRSEPVVSTTIPTGPLAAEPSDVLVHSGYRGRRRARVPA</sequence>
<accession>D2AW23</accession>
<feature type="region of interest" description="Disordered" evidence="1">
    <location>
        <begin position="175"/>
        <end position="280"/>
    </location>
</feature>
<dbReference type="AlphaFoldDB" id="D2AW23"/>